<keyword evidence="8" id="KW-1185">Reference proteome</keyword>
<feature type="domain" description="RCK C-terminal" evidence="6">
    <location>
        <begin position="93"/>
        <end position="173"/>
    </location>
</feature>
<evidence type="ECO:0000313" key="8">
    <source>
        <dbReference type="Proteomes" id="UP001057481"/>
    </source>
</evidence>
<dbReference type="SUPFAM" id="SSF116726">
    <property type="entry name" value="TrkA C-terminal domain-like"/>
    <property type="match status" value="1"/>
</dbReference>
<sequence length="175" mass="20213">MQPVLRIIYVQSFPLNSYWLLLLMGLILGLLGYLYQIFLLHTDYFYRYFRMIPRQYHGIIAFLLVIPIGWQFTDTLGGAPIYESLLAKIVVPKQLATLRGQTDTVEIIINQPSHLAEKQVRDINWPKGALLVKIFRGEQELVPNGDLILQVGDRLEILTDGNQRSLVWQTMTKLN</sequence>
<keyword evidence="3 5" id="KW-1133">Transmembrane helix</keyword>
<dbReference type="Pfam" id="PF00654">
    <property type="entry name" value="Voltage_CLC"/>
    <property type="match status" value="1"/>
</dbReference>
<dbReference type="Gene3D" id="1.10.3080.10">
    <property type="entry name" value="Clc chloride channel"/>
    <property type="match status" value="1"/>
</dbReference>
<keyword evidence="2 5" id="KW-0812">Transmembrane</keyword>
<feature type="transmembrane region" description="Helical" evidence="5">
    <location>
        <begin position="56"/>
        <end position="73"/>
    </location>
</feature>
<dbReference type="InterPro" id="IPR014743">
    <property type="entry name" value="Cl-channel_core"/>
</dbReference>
<dbReference type="SUPFAM" id="SSF81340">
    <property type="entry name" value="Clc chloride channel"/>
    <property type="match status" value="1"/>
</dbReference>
<evidence type="ECO:0000256" key="2">
    <source>
        <dbReference type="ARBA" id="ARBA00022692"/>
    </source>
</evidence>
<dbReference type="Pfam" id="PF02080">
    <property type="entry name" value="TrkA_C"/>
    <property type="match status" value="1"/>
</dbReference>
<protein>
    <submittedName>
        <fullName evidence="7">Chloride channel protein</fullName>
    </submittedName>
</protein>
<comment type="caution">
    <text evidence="7">The sequence shown here is derived from an EMBL/GenBank/DDBJ whole genome shotgun (WGS) entry which is preliminary data.</text>
</comment>
<dbReference type="EMBL" id="JAGMVS010000066">
    <property type="protein sequence ID" value="MCM2437648.1"/>
    <property type="molecule type" value="Genomic_DNA"/>
</dbReference>
<dbReference type="Gene3D" id="3.30.70.1450">
    <property type="entry name" value="Regulator of K+ conductance, C-terminal domain"/>
    <property type="match status" value="1"/>
</dbReference>
<name>A0ABT0VKG9_9LACO</name>
<dbReference type="InterPro" id="IPR036721">
    <property type="entry name" value="RCK_C_sf"/>
</dbReference>
<feature type="transmembrane region" description="Helical" evidence="5">
    <location>
        <begin position="18"/>
        <end position="35"/>
    </location>
</feature>
<dbReference type="InterPro" id="IPR001807">
    <property type="entry name" value="ClC"/>
</dbReference>
<evidence type="ECO:0000259" key="6">
    <source>
        <dbReference type="PROSITE" id="PS51202"/>
    </source>
</evidence>
<organism evidence="7 8">
    <name type="scientific">Periweissella beninensis</name>
    <dbReference type="NCBI Taxonomy" id="504936"/>
    <lineage>
        <taxon>Bacteria</taxon>
        <taxon>Bacillati</taxon>
        <taxon>Bacillota</taxon>
        <taxon>Bacilli</taxon>
        <taxon>Lactobacillales</taxon>
        <taxon>Lactobacillaceae</taxon>
        <taxon>Periweissella</taxon>
    </lineage>
</organism>
<reference evidence="7" key="1">
    <citation type="submission" date="2021-04" db="EMBL/GenBank/DDBJ databases">
        <title>Taxonomic assessment of Weissella genus.</title>
        <authorList>
            <person name="Fanelli F."/>
            <person name="Chieffi D."/>
            <person name="Dell'Aquila A."/>
            <person name="Gyu-Sung C."/>
            <person name="Franz C.M.A.P."/>
            <person name="Fusco V."/>
        </authorList>
    </citation>
    <scope>NUCLEOTIDE SEQUENCE</scope>
    <source>
        <strain evidence="7">LMG 25373</strain>
    </source>
</reference>
<proteinExistence type="predicted"/>
<evidence type="ECO:0000256" key="4">
    <source>
        <dbReference type="ARBA" id="ARBA00023136"/>
    </source>
</evidence>
<accession>A0ABT0VKG9</accession>
<evidence type="ECO:0000256" key="3">
    <source>
        <dbReference type="ARBA" id="ARBA00022989"/>
    </source>
</evidence>
<evidence type="ECO:0000256" key="1">
    <source>
        <dbReference type="ARBA" id="ARBA00004141"/>
    </source>
</evidence>
<gene>
    <name evidence="7" type="ORF">KAK10_06970</name>
</gene>
<dbReference type="PROSITE" id="PS51202">
    <property type="entry name" value="RCK_C"/>
    <property type="match status" value="1"/>
</dbReference>
<dbReference type="InterPro" id="IPR006037">
    <property type="entry name" value="RCK_C"/>
</dbReference>
<comment type="subcellular location">
    <subcellularLocation>
        <location evidence="1">Membrane</location>
        <topology evidence="1">Multi-pass membrane protein</topology>
    </subcellularLocation>
</comment>
<dbReference type="Proteomes" id="UP001057481">
    <property type="component" value="Unassembled WGS sequence"/>
</dbReference>
<evidence type="ECO:0000313" key="7">
    <source>
        <dbReference type="EMBL" id="MCM2437648.1"/>
    </source>
</evidence>
<keyword evidence="4 5" id="KW-0472">Membrane</keyword>
<evidence type="ECO:0000256" key="5">
    <source>
        <dbReference type="SAM" id="Phobius"/>
    </source>
</evidence>